<dbReference type="KEGG" id="sshi:J5U23_00990"/>
<accession>A0A8F5BMQ1</accession>
<dbReference type="AlphaFoldDB" id="A0A8F5BMQ1"/>
<proteinExistence type="predicted"/>
<evidence type="ECO:0000313" key="1">
    <source>
        <dbReference type="EMBL" id="QXJ28122.1"/>
    </source>
</evidence>
<reference evidence="1" key="1">
    <citation type="journal article" date="2021" name="Environ. Microbiol.">
        <title>New insights into the diversity and evolution of the archaeal mobilome from three complete genomes of Saccharolobus shibatae.</title>
        <authorList>
            <person name="Medvedeva S."/>
            <person name="Brandt D."/>
            <person name="Cvirkaite-Krupovic V."/>
            <person name="Liu Y."/>
            <person name="Severinov K."/>
            <person name="Ishino S."/>
            <person name="Ishino Y."/>
            <person name="Prangishvili D."/>
            <person name="Kalinowski J."/>
            <person name="Krupovic M."/>
        </authorList>
    </citation>
    <scope>NUCLEOTIDE SEQUENCE</scope>
    <source>
        <strain evidence="1">B12</strain>
    </source>
</reference>
<dbReference type="RefSeq" id="WP_218267157.1">
    <property type="nucleotide sequence ID" value="NZ_CP077717.1"/>
</dbReference>
<name>A0A8F5BMQ1_SACSH</name>
<dbReference type="OrthoDB" id="35796at2157"/>
<gene>
    <name evidence="1" type="ORF">J5U23_00990</name>
</gene>
<dbReference type="Proteomes" id="UP000694018">
    <property type="component" value="Chromosome"/>
</dbReference>
<dbReference type="GeneID" id="65562580"/>
<dbReference type="EMBL" id="CP077717">
    <property type="protein sequence ID" value="QXJ28122.1"/>
    <property type="molecule type" value="Genomic_DNA"/>
</dbReference>
<protein>
    <submittedName>
        <fullName evidence="1">Uncharacterized protein</fullName>
    </submittedName>
</protein>
<organism evidence="1 2">
    <name type="scientific">Saccharolobus shibatae (strain ATCC 51178 / DSM 5389 / JCM 8931 / NBRC 15437 / B12)</name>
    <name type="common">Sulfolobus shibatae</name>
    <dbReference type="NCBI Taxonomy" id="523848"/>
    <lineage>
        <taxon>Archaea</taxon>
        <taxon>Thermoproteota</taxon>
        <taxon>Thermoprotei</taxon>
        <taxon>Sulfolobales</taxon>
        <taxon>Sulfolobaceae</taxon>
        <taxon>Saccharolobus</taxon>
    </lineage>
</organism>
<sequence length="265" mass="31405">MNFITFAEKLGIDREAAIKVYRLFNGGYFESLYYSKPPILHKLREWPRKYLSKKLILIRNIQLNQAFEALIWSDIIAIYGMSSKLIDRPIKYDILEKNVEYVYEEIKKYSLSNNFTDYPTALSLDFVKVDFSPFINDLTNKRREEMKASDSEIINDIAYDSKLMEEIKVKYPWAKNVKRENAVRAFQLSERVNEFVDYVIPYIYYLAASKTLHFDYTLISNTISETIKIVEEEGSKAIKEQEVSSEYQRKVRELFQLIITTLNYF</sequence>
<evidence type="ECO:0000313" key="2">
    <source>
        <dbReference type="Proteomes" id="UP000694018"/>
    </source>
</evidence>